<name>A0A1S3P527_SALSA</name>
<proteinExistence type="predicted"/>
<protein>
    <submittedName>
        <fullName evidence="3">Uncharacterized protein</fullName>
    </submittedName>
</protein>
<dbReference type="Proteomes" id="UP001652741">
    <property type="component" value="Chromosome ssa22"/>
</dbReference>
<dbReference type="RefSeq" id="XP_014022675.1">
    <property type="nucleotide sequence ID" value="XM_014167200.2"/>
</dbReference>
<dbReference type="KEGG" id="sasa:106583251"/>
<dbReference type="OrthoDB" id="9900378at2759"/>
<gene>
    <name evidence="3" type="primary">LOC106583251</name>
</gene>
<evidence type="ECO:0000313" key="2">
    <source>
        <dbReference type="Proteomes" id="UP001652741"/>
    </source>
</evidence>
<accession>A0A1S3P527</accession>
<feature type="compositionally biased region" description="Polar residues" evidence="1">
    <location>
        <begin position="488"/>
        <end position="506"/>
    </location>
</feature>
<evidence type="ECO:0000256" key="1">
    <source>
        <dbReference type="SAM" id="MobiDB-lite"/>
    </source>
</evidence>
<feature type="compositionally biased region" description="Basic and acidic residues" evidence="1">
    <location>
        <begin position="472"/>
        <end position="481"/>
    </location>
</feature>
<sequence length="513" mass="58366">MYDKFGTVPRRNFAHVYQDKHQALDFQPYQGREPSCWTVPGSRTGGVLQDYTNWTDPYLSPAIPHFPFALHSQPRQLRGLRDCQAQEKREREWQVGEAHRAAARERERECERRMQRNGWQRKWEPCSPVRYRREPAKRSLSDSNFWELEAWVARCSHSLPRKRRLEAGLRVGIQGAPESERVLERESWVTRSGAELIASAMHLAGLSLQPRQWGQWERRDTQQTMCHRLSDPVIPYTTYPSDTKENETSYQKRVFSQPPGYIPCPPYNAPHNISPVMQHAEKYTTKEAMASVYAGWDPRANRHKNCTLPTPRKQDYSVLDFHRERGGGDDFMKEEWKQRTWSDPGGHRQQGHIVVGQWTGFPAHPQNMPIQSESLSPLLQSPQQPQMANLSETAYPRATTERKVSLKKRRGGETIFCLVSRMGGVAGLPSSPEETLKPLSLPLFTISPLTTVSNSELSRVPSGLKECGASNESHKLADKVDSGVPSLQHDSSASAQTPSSIRNSNLKPKLKGG</sequence>
<organism evidence="2 3">
    <name type="scientific">Salmo salar</name>
    <name type="common">Atlantic salmon</name>
    <dbReference type="NCBI Taxonomy" id="8030"/>
    <lineage>
        <taxon>Eukaryota</taxon>
        <taxon>Metazoa</taxon>
        <taxon>Chordata</taxon>
        <taxon>Craniata</taxon>
        <taxon>Vertebrata</taxon>
        <taxon>Euteleostomi</taxon>
        <taxon>Actinopterygii</taxon>
        <taxon>Neopterygii</taxon>
        <taxon>Teleostei</taxon>
        <taxon>Protacanthopterygii</taxon>
        <taxon>Salmoniformes</taxon>
        <taxon>Salmonidae</taxon>
        <taxon>Salmoninae</taxon>
        <taxon>Salmo</taxon>
    </lineage>
</organism>
<dbReference type="GeneID" id="106583251"/>
<reference evidence="3" key="1">
    <citation type="submission" date="2025-08" db="UniProtKB">
        <authorList>
            <consortium name="RefSeq"/>
        </authorList>
    </citation>
    <scope>IDENTIFICATION</scope>
</reference>
<keyword evidence="2" id="KW-1185">Reference proteome</keyword>
<dbReference type="AlphaFoldDB" id="A0A1S3P527"/>
<evidence type="ECO:0000313" key="3">
    <source>
        <dbReference type="RefSeq" id="XP_014022675.1"/>
    </source>
</evidence>
<feature type="region of interest" description="Disordered" evidence="1">
    <location>
        <begin position="463"/>
        <end position="513"/>
    </location>
</feature>